<sequence length="699" mass="73780">MHMHFTCRTIGFAWTAFHILFRIQLSNGVPLLHRPRTTSGHPSTSHEGYISTLSTRDNANSTASSNGTTSVSPSIRDDVESMLKLIGPDAESRFVSINLPTAFGANDPVQSNKDLSQLVDRAFLLGQAKSGNNGWVDTYIQCLIDVANTLPSLDNQTVLIDDYYNSMRTLAPVQAKLVQAYKAAKNESTTNIGVQLSSGQLIDALSMRTVDEWAASVFNGSESDEGSSHSGFDSKDYTNYLSLNASYTKILPKYNKLETANKVLLLSNDFENDALVYPQIASEGWLLREMINQSPAIFNLSMITSGDPSSLSADYSPAWSAIIINSTSVAVTSSNSDLSGNLDHSFHDGTDNSTTYATSINNEAPVSTSISFNSTTESSDSGSSSATPTNANSLSSKQNTQSPTPTSAVSLTHTATATGSARRSRIRRAIISTGSRIQRRALAASNALLLAASAGSTSARTTSSGKNAEENALLPGMKEVASASNFAAEPDAADDVSDAVSFAAILSTSTSTQTSSSSSSTPVNGVLNPNAPNASDPLSGIPDVPLQTTSSLFAMTLQEGAWSNNRLEFLPFIAQNHPEIYHKYFSGNASGNGTTDDGPLGKHWTHIFLLVTVKANSTEIETGQVVGMVYDVLPGLMVPSTSEDVDADKQKANSANNSTDTSSGTDAGSSSQNQTKEDKDSGGGIGQSNSNTSDTESSS</sequence>
<evidence type="ECO:0000313" key="2">
    <source>
        <dbReference type="Proteomes" id="UP001163835"/>
    </source>
</evidence>
<keyword evidence="2" id="KW-1185">Reference proteome</keyword>
<organism evidence="1 2">
    <name type="scientific">Lentinula aff. lateritia</name>
    <dbReference type="NCBI Taxonomy" id="2804960"/>
    <lineage>
        <taxon>Eukaryota</taxon>
        <taxon>Fungi</taxon>
        <taxon>Dikarya</taxon>
        <taxon>Basidiomycota</taxon>
        <taxon>Agaricomycotina</taxon>
        <taxon>Agaricomycetes</taxon>
        <taxon>Agaricomycetidae</taxon>
        <taxon>Agaricales</taxon>
        <taxon>Marasmiineae</taxon>
        <taxon>Omphalotaceae</taxon>
        <taxon>Lentinula</taxon>
    </lineage>
</organism>
<proteinExistence type="predicted"/>
<accession>A0ACC1U7B1</accession>
<reference evidence="1" key="1">
    <citation type="submission" date="2022-09" db="EMBL/GenBank/DDBJ databases">
        <title>A Global Phylogenomic Analysis of the Shiitake Genus Lentinula.</title>
        <authorList>
            <consortium name="DOE Joint Genome Institute"/>
            <person name="Sierra-Patev S."/>
            <person name="Min B."/>
            <person name="Naranjo-Ortiz M."/>
            <person name="Looney B."/>
            <person name="Konkel Z."/>
            <person name="Slot J.C."/>
            <person name="Sakamoto Y."/>
            <person name="Steenwyk J.L."/>
            <person name="Rokas A."/>
            <person name="Carro J."/>
            <person name="Camarero S."/>
            <person name="Ferreira P."/>
            <person name="Molpeceres G."/>
            <person name="Ruiz-Duenas F.J."/>
            <person name="Serrano A."/>
            <person name="Henrissat B."/>
            <person name="Drula E."/>
            <person name="Hughes K.W."/>
            <person name="Mata J.L."/>
            <person name="Ishikawa N.K."/>
            <person name="Vargas-Isla R."/>
            <person name="Ushijima S."/>
            <person name="Smith C.A."/>
            <person name="Ahrendt S."/>
            <person name="Andreopoulos W."/>
            <person name="He G."/>
            <person name="Labutti K."/>
            <person name="Lipzen A."/>
            <person name="Ng V."/>
            <person name="Riley R."/>
            <person name="Sandor L."/>
            <person name="Barry K."/>
            <person name="Martinez A.T."/>
            <person name="Xiao Y."/>
            <person name="Gibbons J.G."/>
            <person name="Terashima K."/>
            <person name="Grigoriev I.V."/>
            <person name="Hibbett D.S."/>
        </authorList>
    </citation>
    <scope>NUCLEOTIDE SEQUENCE</scope>
    <source>
        <strain evidence="1">TMI1499</strain>
    </source>
</reference>
<dbReference type="Proteomes" id="UP001163835">
    <property type="component" value="Unassembled WGS sequence"/>
</dbReference>
<gene>
    <name evidence="1" type="ORF">F5876DRAFT_63518</name>
</gene>
<comment type="caution">
    <text evidence="1">The sequence shown here is derived from an EMBL/GenBank/DDBJ whole genome shotgun (WGS) entry which is preliminary data.</text>
</comment>
<protein>
    <submittedName>
        <fullName evidence="1">Uncharacterized protein</fullName>
    </submittedName>
</protein>
<name>A0ACC1U7B1_9AGAR</name>
<dbReference type="EMBL" id="MU795006">
    <property type="protein sequence ID" value="KAJ3812979.1"/>
    <property type="molecule type" value="Genomic_DNA"/>
</dbReference>
<evidence type="ECO:0000313" key="1">
    <source>
        <dbReference type="EMBL" id="KAJ3812979.1"/>
    </source>
</evidence>